<reference evidence="2" key="1">
    <citation type="submission" date="2022-03" db="EMBL/GenBank/DDBJ databases">
        <authorList>
            <person name="Sayadi A."/>
        </authorList>
    </citation>
    <scope>NUCLEOTIDE SEQUENCE</scope>
</reference>
<dbReference type="SUPFAM" id="SSF52087">
    <property type="entry name" value="CRAL/TRIO domain"/>
    <property type="match status" value="1"/>
</dbReference>
<keyword evidence="3" id="KW-1185">Reference proteome</keyword>
<dbReference type="InterPro" id="IPR036865">
    <property type="entry name" value="CRAL-TRIO_dom_sf"/>
</dbReference>
<accession>A0A9P0M5V3</accession>
<dbReference type="InterPro" id="IPR011074">
    <property type="entry name" value="CRAL/TRIO_N_dom"/>
</dbReference>
<dbReference type="PRINTS" id="PR00180">
    <property type="entry name" value="CRETINALDHBP"/>
</dbReference>
<dbReference type="PROSITE" id="PS50191">
    <property type="entry name" value="CRAL_TRIO"/>
    <property type="match status" value="1"/>
</dbReference>
<gene>
    <name evidence="2" type="ORF">ACAOBT_LOCUS29425</name>
</gene>
<dbReference type="SMART" id="SM00516">
    <property type="entry name" value="SEC14"/>
    <property type="match status" value="1"/>
</dbReference>
<feature type="domain" description="CRAL-TRIO" evidence="1">
    <location>
        <begin position="94"/>
        <end position="257"/>
    </location>
</feature>
<evidence type="ECO:0000313" key="2">
    <source>
        <dbReference type="EMBL" id="CAH2007011.1"/>
    </source>
</evidence>
<dbReference type="CDD" id="cd00170">
    <property type="entry name" value="SEC14"/>
    <property type="match status" value="1"/>
</dbReference>
<dbReference type="SUPFAM" id="SSF46938">
    <property type="entry name" value="CRAL/TRIO N-terminal domain"/>
    <property type="match status" value="1"/>
</dbReference>
<dbReference type="Pfam" id="PF00650">
    <property type="entry name" value="CRAL_TRIO"/>
    <property type="match status" value="1"/>
</dbReference>
<organism evidence="2 3">
    <name type="scientific">Acanthoscelides obtectus</name>
    <name type="common">Bean weevil</name>
    <name type="synonym">Bruchus obtectus</name>
    <dbReference type="NCBI Taxonomy" id="200917"/>
    <lineage>
        <taxon>Eukaryota</taxon>
        <taxon>Metazoa</taxon>
        <taxon>Ecdysozoa</taxon>
        <taxon>Arthropoda</taxon>
        <taxon>Hexapoda</taxon>
        <taxon>Insecta</taxon>
        <taxon>Pterygota</taxon>
        <taxon>Neoptera</taxon>
        <taxon>Endopterygota</taxon>
        <taxon>Coleoptera</taxon>
        <taxon>Polyphaga</taxon>
        <taxon>Cucujiformia</taxon>
        <taxon>Chrysomeloidea</taxon>
        <taxon>Chrysomelidae</taxon>
        <taxon>Bruchinae</taxon>
        <taxon>Bruchini</taxon>
        <taxon>Acanthoscelides</taxon>
    </lineage>
</organism>
<dbReference type="GO" id="GO:0016020">
    <property type="term" value="C:membrane"/>
    <property type="evidence" value="ECO:0007669"/>
    <property type="project" value="TreeGrafter"/>
</dbReference>
<proteinExistence type="predicted"/>
<dbReference type="Proteomes" id="UP001152888">
    <property type="component" value="Unassembled WGS sequence"/>
</dbReference>
<dbReference type="GO" id="GO:1902936">
    <property type="term" value="F:phosphatidylinositol bisphosphate binding"/>
    <property type="evidence" value="ECO:0007669"/>
    <property type="project" value="TreeGrafter"/>
</dbReference>
<dbReference type="InterPro" id="IPR001251">
    <property type="entry name" value="CRAL-TRIO_dom"/>
</dbReference>
<evidence type="ECO:0000259" key="1">
    <source>
        <dbReference type="PROSITE" id="PS50191"/>
    </source>
</evidence>
<dbReference type="AlphaFoldDB" id="A0A9P0M5V3"/>
<dbReference type="EMBL" id="CAKOFQ010007726">
    <property type="protein sequence ID" value="CAH2007011.1"/>
    <property type="molecule type" value="Genomic_DNA"/>
</dbReference>
<comment type="caution">
    <text evidence="2">The sequence shown here is derived from an EMBL/GenBank/DDBJ whole genome shotgun (WGS) entry which is preliminary data.</text>
</comment>
<dbReference type="PANTHER" id="PTHR10174:SF224">
    <property type="entry name" value="RETINOL-BINDING PROTEIN PINTA"/>
    <property type="match status" value="1"/>
</dbReference>
<evidence type="ECO:0000313" key="3">
    <source>
        <dbReference type="Proteomes" id="UP001152888"/>
    </source>
</evidence>
<dbReference type="SMART" id="SM01100">
    <property type="entry name" value="CRAL_TRIO_N"/>
    <property type="match status" value="1"/>
</dbReference>
<protein>
    <recommendedName>
        <fullName evidence="1">CRAL-TRIO domain-containing protein</fullName>
    </recommendedName>
</protein>
<dbReference type="PANTHER" id="PTHR10174">
    <property type="entry name" value="ALPHA-TOCOPHEROL TRANSFER PROTEIN-RELATED"/>
    <property type="match status" value="1"/>
</dbReference>
<dbReference type="InterPro" id="IPR036273">
    <property type="entry name" value="CRAL/TRIO_N_dom_sf"/>
</dbReference>
<dbReference type="Gene3D" id="1.10.8.20">
    <property type="entry name" value="N-terminal domain of phosphatidylinositol transfer protein sec14p"/>
    <property type="match status" value="1"/>
</dbReference>
<dbReference type="Gene3D" id="3.40.525.10">
    <property type="entry name" value="CRAL-TRIO lipid binding domain"/>
    <property type="match status" value="1"/>
</dbReference>
<name>A0A9P0M5V3_ACAOB</name>
<sequence>MTDEYEFTLGEETRLYAEEALNETVESRTAGLEEIGRWLKEERPDLNAKTETKYLLPFLRGCKFNLEKTKQKIINYYTMRRDEPIWFKNRNPLLPEVEELVRLGIFLPLRQTSDGRLVIIIRTAAHNPSIHSQEDIFKVGKMILDIAVMESESCQIYGGLAIFDMSGVTIWHAKQMTINIIRRAVFAWQNYTIRPKRLDFINAPIYINLVLSIFKSFMTQKMKSRVRVIYGGAKSLYKEIDRDILPSDYGGKGESVKELSKYWYEKLVQYQDWFAEDEKYAAK</sequence>
<dbReference type="OrthoDB" id="6682367at2759"/>